<dbReference type="VEuPathDB" id="AmoebaDB:NF0048920"/>
<dbReference type="VEuPathDB" id="AmoebaDB:FDP41_009259"/>
<dbReference type="InterPro" id="IPR017937">
    <property type="entry name" value="Thioredoxin_CS"/>
</dbReference>
<evidence type="ECO:0000313" key="4">
    <source>
        <dbReference type="Proteomes" id="UP000444721"/>
    </source>
</evidence>
<comment type="caution">
    <text evidence="3">The sequence shown here is derived from an EMBL/GenBank/DDBJ whole genome shotgun (WGS) entry which is preliminary data.</text>
</comment>
<dbReference type="AlphaFoldDB" id="A0A6A5BCF1"/>
<reference evidence="3 4" key="1">
    <citation type="journal article" date="2019" name="Sci. Rep.">
        <title>Nanopore sequencing improves the draft genome of the human pathogenic amoeba Naegleria fowleri.</title>
        <authorList>
            <person name="Liechti N."/>
            <person name="Schurch N."/>
            <person name="Bruggmann R."/>
            <person name="Wittwer M."/>
        </authorList>
    </citation>
    <scope>NUCLEOTIDE SEQUENCE [LARGE SCALE GENOMIC DNA]</scope>
    <source>
        <strain evidence="3 4">ATCC 30894</strain>
    </source>
</reference>
<gene>
    <name evidence="3" type="ORF">FDP41_009259</name>
</gene>
<keyword evidence="4" id="KW-1185">Reference proteome</keyword>
<dbReference type="RefSeq" id="XP_044557071.1">
    <property type="nucleotide sequence ID" value="XM_044713198.1"/>
</dbReference>
<dbReference type="OMA" id="DECQDIA"/>
<dbReference type="SUPFAM" id="SSF52833">
    <property type="entry name" value="Thioredoxin-like"/>
    <property type="match status" value="2"/>
</dbReference>
<dbReference type="CDD" id="cd02947">
    <property type="entry name" value="TRX_family"/>
    <property type="match status" value="1"/>
</dbReference>
<feature type="domain" description="Thioredoxin" evidence="2">
    <location>
        <begin position="307"/>
        <end position="454"/>
    </location>
</feature>
<proteinExistence type="predicted"/>
<dbReference type="PANTHER" id="PTHR46115">
    <property type="entry name" value="THIOREDOXIN-LIKE PROTEIN 1"/>
    <property type="match status" value="1"/>
</dbReference>
<dbReference type="VEuPathDB" id="AmoebaDB:NfTy_061000"/>
<organism evidence="3 4">
    <name type="scientific">Naegleria fowleri</name>
    <name type="common">Brain eating amoeba</name>
    <dbReference type="NCBI Taxonomy" id="5763"/>
    <lineage>
        <taxon>Eukaryota</taxon>
        <taxon>Discoba</taxon>
        <taxon>Heterolobosea</taxon>
        <taxon>Tetramitia</taxon>
        <taxon>Eutetramitia</taxon>
        <taxon>Vahlkampfiidae</taxon>
        <taxon>Naegleria</taxon>
    </lineage>
</organism>
<evidence type="ECO:0000313" key="3">
    <source>
        <dbReference type="EMBL" id="KAF0972356.1"/>
    </source>
</evidence>
<dbReference type="Proteomes" id="UP000444721">
    <property type="component" value="Unassembled WGS sequence"/>
</dbReference>
<dbReference type="InterPro" id="IPR013766">
    <property type="entry name" value="Thioredoxin_domain"/>
</dbReference>
<name>A0A6A5BCF1_NAEFO</name>
<evidence type="ECO:0000256" key="1">
    <source>
        <dbReference type="ARBA" id="ARBA00023157"/>
    </source>
</evidence>
<dbReference type="PROSITE" id="PS51352">
    <property type="entry name" value="THIOREDOXIN_2"/>
    <property type="match status" value="2"/>
</dbReference>
<dbReference type="OrthoDB" id="2121326at2759"/>
<sequence length="455" mass="51652">MVLEELDRSHVSQLEDTEKFSLLFYYNGESESDLVKELEALLDQNKDDQVLSNAFWFKSNINPDTINFIGASIANVIGIDLEDEIKNNLCAVMLSKKGKKFMYSLKTPVDKEALKTWLQSVQDGTAKAEVRSEPRPPNDEYPGSKGLKKLVASAFDEIVLDEQKDVFVDIYADWCGPCIMVSPMIEKVANVLQPESGIVICKMNSDLNDYSDEFFPEGTIPNMKLFPAGDKEKKNNPIKFSGKRTAAGILQWIHDHATNKFDLDKYLPECKKFDDFFLLKMEAEEMLQEVRNDLEFAPESATTDLENLLKDLEKKIDAEDVDDVTKLLESLKISTDREQVKQAADKKRLGNVVKIHSMDEFNEALKHDKLVVADFTASWCGPCQYISPIFAAMSTQYEDVKFLKIDVDECQDIALEYGIEAMPTFQFFKNGTKVDEVQGADPDSLEQLVKKYIQQ</sequence>
<dbReference type="PRINTS" id="PR00421">
    <property type="entry name" value="THIOREDOXIN"/>
</dbReference>
<keyword evidence="1" id="KW-1015">Disulfide bond</keyword>
<feature type="domain" description="Thioredoxin" evidence="2">
    <location>
        <begin position="107"/>
        <end position="258"/>
    </location>
</feature>
<accession>A0A6A5BCF1</accession>
<dbReference type="InterPro" id="IPR036249">
    <property type="entry name" value="Thioredoxin-like_sf"/>
</dbReference>
<dbReference type="Pfam" id="PF00085">
    <property type="entry name" value="Thioredoxin"/>
    <property type="match status" value="2"/>
</dbReference>
<dbReference type="EMBL" id="VFQX01000068">
    <property type="protein sequence ID" value="KAF0972356.1"/>
    <property type="molecule type" value="Genomic_DNA"/>
</dbReference>
<dbReference type="GeneID" id="68116476"/>
<dbReference type="FunFam" id="3.40.30.10:FF:000245">
    <property type="entry name" value="Thioredoxin"/>
    <property type="match status" value="1"/>
</dbReference>
<dbReference type="PROSITE" id="PS00194">
    <property type="entry name" value="THIOREDOXIN_1"/>
    <property type="match status" value="1"/>
</dbReference>
<dbReference type="Gene3D" id="3.40.30.10">
    <property type="entry name" value="Glutaredoxin"/>
    <property type="match status" value="3"/>
</dbReference>
<evidence type="ECO:0000259" key="2">
    <source>
        <dbReference type="PROSITE" id="PS51352"/>
    </source>
</evidence>
<protein>
    <recommendedName>
        <fullName evidence="2">Thioredoxin domain-containing protein</fullName>
    </recommendedName>
</protein>